<dbReference type="InterPro" id="IPR014001">
    <property type="entry name" value="Helicase_ATP-bd"/>
</dbReference>
<feature type="domain" description="RNase III" evidence="7">
    <location>
        <begin position="973"/>
        <end position="1196"/>
    </location>
</feature>
<dbReference type="PROSITE" id="PS50142">
    <property type="entry name" value="RNASE_3_2"/>
    <property type="match status" value="2"/>
</dbReference>
<dbReference type="PROSITE" id="PS51192">
    <property type="entry name" value="HELICASE_ATP_BIND_1"/>
    <property type="match status" value="1"/>
</dbReference>
<dbReference type="GO" id="GO:0004525">
    <property type="term" value="F:ribonuclease III activity"/>
    <property type="evidence" value="ECO:0007669"/>
    <property type="project" value="InterPro"/>
</dbReference>
<dbReference type="OrthoDB" id="416741at2759"/>
<dbReference type="InterPro" id="IPR000999">
    <property type="entry name" value="RNase_III_dom"/>
</dbReference>
<evidence type="ECO:0000256" key="5">
    <source>
        <dbReference type="ARBA" id="ARBA00022840"/>
    </source>
</evidence>
<keyword evidence="1" id="KW-0677">Repeat</keyword>
<keyword evidence="2" id="KW-0547">Nucleotide-binding</keyword>
<comment type="caution">
    <text evidence="9">The sequence shown here is derived from an EMBL/GenBank/DDBJ whole genome shotgun (WGS) entry which is preliminary data.</text>
</comment>
<organism evidence="9 10">
    <name type="scientific">Ephemerocybe angulata</name>
    <dbReference type="NCBI Taxonomy" id="980116"/>
    <lineage>
        <taxon>Eukaryota</taxon>
        <taxon>Fungi</taxon>
        <taxon>Dikarya</taxon>
        <taxon>Basidiomycota</taxon>
        <taxon>Agaricomycotina</taxon>
        <taxon>Agaricomycetes</taxon>
        <taxon>Agaricomycetidae</taxon>
        <taxon>Agaricales</taxon>
        <taxon>Agaricineae</taxon>
        <taxon>Psathyrellaceae</taxon>
        <taxon>Ephemerocybe</taxon>
    </lineage>
</organism>
<dbReference type="PANTHER" id="PTHR14950:SF37">
    <property type="entry name" value="ENDORIBONUCLEASE DICER"/>
    <property type="match status" value="1"/>
</dbReference>
<feature type="region of interest" description="Disordered" evidence="6">
    <location>
        <begin position="1"/>
        <end position="41"/>
    </location>
</feature>
<gene>
    <name evidence="9" type="ORF">D9611_007757</name>
</gene>
<evidence type="ECO:0000259" key="8">
    <source>
        <dbReference type="PROSITE" id="PS51192"/>
    </source>
</evidence>
<dbReference type="SUPFAM" id="SSF69065">
    <property type="entry name" value="RNase III domain-like"/>
    <property type="match status" value="2"/>
</dbReference>
<protein>
    <submittedName>
        <fullName evidence="9">Uncharacterized protein</fullName>
    </submittedName>
</protein>
<feature type="region of interest" description="Disordered" evidence="6">
    <location>
        <begin position="1137"/>
        <end position="1169"/>
    </location>
</feature>
<accession>A0A8H5BYE7</accession>
<evidence type="ECO:0000256" key="6">
    <source>
        <dbReference type="SAM" id="MobiDB-lite"/>
    </source>
</evidence>
<keyword evidence="10" id="KW-1185">Reference proteome</keyword>
<evidence type="ECO:0000256" key="1">
    <source>
        <dbReference type="ARBA" id="ARBA00022737"/>
    </source>
</evidence>
<feature type="compositionally biased region" description="Basic residues" evidence="6">
    <location>
        <begin position="1154"/>
        <end position="1163"/>
    </location>
</feature>
<dbReference type="InterPro" id="IPR027417">
    <property type="entry name" value="P-loop_NTPase"/>
</dbReference>
<dbReference type="GO" id="GO:0004386">
    <property type="term" value="F:helicase activity"/>
    <property type="evidence" value="ECO:0007669"/>
    <property type="project" value="UniProtKB-KW"/>
</dbReference>
<keyword evidence="3" id="KW-0378">Hydrolase</keyword>
<dbReference type="Pfam" id="PF00636">
    <property type="entry name" value="Ribonuclease_3"/>
    <property type="match status" value="2"/>
</dbReference>
<dbReference type="SMART" id="SM00535">
    <property type="entry name" value="RIBOc"/>
    <property type="match status" value="2"/>
</dbReference>
<feature type="compositionally biased region" description="Basic and acidic residues" evidence="6">
    <location>
        <begin position="1087"/>
        <end position="1100"/>
    </location>
</feature>
<dbReference type="CDD" id="cd00593">
    <property type="entry name" value="RIBOc"/>
    <property type="match status" value="2"/>
</dbReference>
<dbReference type="Gene3D" id="3.30.160.380">
    <property type="entry name" value="Dicer dimerisation domain"/>
    <property type="match status" value="1"/>
</dbReference>
<dbReference type="Gene3D" id="3.40.50.300">
    <property type="entry name" value="P-loop containing nucleotide triphosphate hydrolases"/>
    <property type="match status" value="2"/>
</dbReference>
<dbReference type="GO" id="GO:0005524">
    <property type="term" value="F:ATP binding"/>
    <property type="evidence" value="ECO:0007669"/>
    <property type="project" value="UniProtKB-KW"/>
</dbReference>
<evidence type="ECO:0000259" key="7">
    <source>
        <dbReference type="PROSITE" id="PS50142"/>
    </source>
</evidence>
<sequence length="1533" mass="170826">MSLSGGSSGRKRSRPPTEVEPEDPSADNQAKRRKNTDRLRDHLPEVEEVASFYESKDLDEIRKSILKRAKKRNTIGLLPRQTAVETIYYDFLKWSIKHSKSPESSLEEEKRAVFIVEKEASIEAHAQYIRSKLPGVTCSTDSLGKLRKDARQPDVLVTTSQLFLKALSQSIHRMEQFHAIILEDVQPIRNQGCNSYLPIVQVITDFYLTTLESLRPRIFAIAMSSTLSSEEFDSRLLRLELTLNCITYGVSKERREEITSLPDRPNESVVLYDADPDPKPLKTVLYKKLLGIDPEMKIERKFFQAADVAASKLGSCASDLVWKLALKEIEAEIPTWHEDDDSDPSQGIRIRIRDVIRNWTFSMPNLNPSAHGFNVNRKFLRLVQILESCEGYGNSFSGIIFVQHRSVAYVLTEMLRMLNDKLPFVRPFAASDNLDFRAQQNLFSNFANERYNVMVATKSIDDLGLPQAYDLFDGQISHAYARACTRGKESQLIHLVQRNNDQERQLLSRSSTNAVDVVQWMDTFKRTPRIGLPPPKVVGTSIVYLEGEGEESVDGTYLLHPTTGGRIYPQDATAVLIYAASRIQSDKLIEGNRPLFDFQLIPGSKTQDPTFVCSIHLPGTKLDGLAGPPSPSQYHARRAASFAACKHLLDIGLLDCVAVPLPQSLALQSCGLEQLQGPKSAGTRRYLRKEPFFWSSGNKGPVRTLYPTVLTVRSNSTDGHYGPLVLLTRRPLPPFPVFNLFLSSSVLSVTPLPGVPFSVDDKAKIGTLHGFTIRALRSLLNKPVSCELMDMTFFLAAPTRDWVQEREGGTGLIEVEQALNWEVMRLAEANWAVPIRKGSIEVLEEDMVDAMIQDRWLEFTRRYHVVKVRTDMTPLSKPTPTEREAEHDSYLAFVQANRKGFEGLEDNEQPLLEVDKVLGAVNNLNPRVREFVASSKAVARYLIPELCAKFVIPSSLFRTVALLPSILTKIDDMLVVKEMNNHFFHNSIREELLCEATTTVSAGMDQDYERLELLGDSFLKYVSSIFVFVANATQNEGSLHISRQKVLSNNALLQASTRVNLPPWVRSTLFNVKVWIPRNYVTLALTPKDKPKPADGKGEEDAPPARPPPATMVANRDPGHVVAIQSQVDEMKGDEVMADGTQTQDPSKPADGTKRKRKGKKGKKAGDEEGVYQSLGDKTIADVAEAIIGAAYVSGGRECGLGAMKALTVPIPGINTWSDFGARVVIPYPHRVAQLREGSLPVLENIIGHKFQQPHLLAQAMTHTTARTSGMTSYERLEFIGDAILDFMVIRYIYDRDHALSPGGLTLLKSAMVSNSTLAAICVSSGLRDHLLFDSQQLAQSIEEYVTVITEKADEENRAAEAERRPAGQFWLGVEPPKALSDVIESVIGAVYISDKFSPVGAEAFFDNVLRPFFDKHITLQTLTHHPTKTLFELIQAHGCQLMKITKDPKCEGATSTCHVKLHEETLSSATGPSPPLAARQASIRALEAIKEGTVVLSRICDCRGRAKDKNTWMAQGFNQALSSLIEERSEAQ</sequence>
<dbReference type="InterPro" id="IPR005034">
    <property type="entry name" value="Dicer_dimerisation"/>
</dbReference>
<dbReference type="EMBL" id="JAACJK010000113">
    <property type="protein sequence ID" value="KAF5331581.1"/>
    <property type="molecule type" value="Genomic_DNA"/>
</dbReference>
<proteinExistence type="predicted"/>
<dbReference type="Gene3D" id="2.170.260.10">
    <property type="entry name" value="paz domain"/>
    <property type="match status" value="1"/>
</dbReference>
<dbReference type="InterPro" id="IPR038248">
    <property type="entry name" value="Dicer_dimer_sf"/>
</dbReference>
<dbReference type="GO" id="GO:0006396">
    <property type="term" value="P:RNA processing"/>
    <property type="evidence" value="ECO:0007669"/>
    <property type="project" value="InterPro"/>
</dbReference>
<feature type="region of interest" description="Disordered" evidence="6">
    <location>
        <begin position="1086"/>
        <end position="1117"/>
    </location>
</feature>
<feature type="domain" description="Helicase ATP-binding" evidence="8">
    <location>
        <begin position="65"/>
        <end position="245"/>
    </location>
</feature>
<evidence type="ECO:0000256" key="4">
    <source>
        <dbReference type="ARBA" id="ARBA00022806"/>
    </source>
</evidence>
<reference evidence="9 10" key="1">
    <citation type="journal article" date="2020" name="ISME J.">
        <title>Uncovering the hidden diversity of litter-decomposition mechanisms in mushroom-forming fungi.</title>
        <authorList>
            <person name="Floudas D."/>
            <person name="Bentzer J."/>
            <person name="Ahren D."/>
            <person name="Johansson T."/>
            <person name="Persson P."/>
            <person name="Tunlid A."/>
        </authorList>
    </citation>
    <scope>NUCLEOTIDE SEQUENCE [LARGE SCALE GENOMIC DNA]</scope>
    <source>
        <strain evidence="9 10">CBS 175.51</strain>
    </source>
</reference>
<keyword evidence="5" id="KW-0067">ATP-binding</keyword>
<dbReference type="SUPFAM" id="SSF52540">
    <property type="entry name" value="P-loop containing nucleoside triphosphate hydrolases"/>
    <property type="match status" value="1"/>
</dbReference>
<name>A0A8H5BYE7_9AGAR</name>
<evidence type="ECO:0000256" key="3">
    <source>
        <dbReference type="ARBA" id="ARBA00022801"/>
    </source>
</evidence>
<dbReference type="Gene3D" id="1.10.1520.10">
    <property type="entry name" value="Ribonuclease III domain"/>
    <property type="match status" value="2"/>
</dbReference>
<feature type="domain" description="RNase III" evidence="7">
    <location>
        <begin position="1240"/>
        <end position="1396"/>
    </location>
</feature>
<evidence type="ECO:0000256" key="2">
    <source>
        <dbReference type="ARBA" id="ARBA00022741"/>
    </source>
</evidence>
<dbReference type="Proteomes" id="UP000541558">
    <property type="component" value="Unassembled WGS sequence"/>
</dbReference>
<evidence type="ECO:0000313" key="10">
    <source>
        <dbReference type="Proteomes" id="UP000541558"/>
    </source>
</evidence>
<dbReference type="Pfam" id="PF03368">
    <property type="entry name" value="Dicer_dimer"/>
    <property type="match status" value="1"/>
</dbReference>
<dbReference type="PANTHER" id="PTHR14950">
    <property type="entry name" value="DICER-RELATED"/>
    <property type="match status" value="1"/>
</dbReference>
<keyword evidence="4" id="KW-0347">Helicase</keyword>
<evidence type="ECO:0000313" key="9">
    <source>
        <dbReference type="EMBL" id="KAF5331581.1"/>
    </source>
</evidence>
<dbReference type="InterPro" id="IPR036389">
    <property type="entry name" value="RNase_III_sf"/>
</dbReference>